<evidence type="ECO:0000256" key="1">
    <source>
        <dbReference type="SAM" id="MobiDB-lite"/>
    </source>
</evidence>
<feature type="compositionally biased region" description="Polar residues" evidence="1">
    <location>
        <begin position="533"/>
        <end position="544"/>
    </location>
</feature>
<feature type="compositionally biased region" description="Polar residues" evidence="1">
    <location>
        <begin position="416"/>
        <end position="427"/>
    </location>
</feature>
<dbReference type="InterPro" id="IPR046784">
    <property type="entry name" value="Eap1"/>
</dbReference>
<organism evidence="2 3">
    <name type="scientific">Zalerion maritima</name>
    <dbReference type="NCBI Taxonomy" id="339359"/>
    <lineage>
        <taxon>Eukaryota</taxon>
        <taxon>Fungi</taxon>
        <taxon>Dikarya</taxon>
        <taxon>Ascomycota</taxon>
        <taxon>Pezizomycotina</taxon>
        <taxon>Sordariomycetes</taxon>
        <taxon>Lulworthiomycetidae</taxon>
        <taxon>Lulworthiales</taxon>
        <taxon>Lulworthiaceae</taxon>
        <taxon>Zalerion</taxon>
    </lineage>
</organism>
<feature type="compositionally biased region" description="Basic and acidic residues" evidence="1">
    <location>
        <begin position="160"/>
        <end position="223"/>
    </location>
</feature>
<feature type="compositionally biased region" description="Polar residues" evidence="1">
    <location>
        <begin position="568"/>
        <end position="580"/>
    </location>
</feature>
<feature type="region of interest" description="Disordered" evidence="1">
    <location>
        <begin position="393"/>
        <end position="590"/>
    </location>
</feature>
<gene>
    <name evidence="2" type="ORF">MKZ38_009649</name>
</gene>
<feature type="region of interest" description="Disordered" evidence="1">
    <location>
        <begin position="703"/>
        <end position="860"/>
    </location>
</feature>
<reference evidence="2" key="1">
    <citation type="submission" date="2022-07" db="EMBL/GenBank/DDBJ databases">
        <title>Draft genome sequence of Zalerion maritima ATCC 34329, a (micro)plastics degrading marine fungus.</title>
        <authorList>
            <person name="Paco A."/>
            <person name="Goncalves M.F.M."/>
            <person name="Rocha-Santos T.A.P."/>
            <person name="Alves A."/>
        </authorList>
    </citation>
    <scope>NUCLEOTIDE SEQUENCE</scope>
    <source>
        <strain evidence="2">ATCC 34329</strain>
    </source>
</reference>
<dbReference type="EMBL" id="JAKWBI020000077">
    <property type="protein sequence ID" value="KAJ2903596.1"/>
    <property type="molecule type" value="Genomic_DNA"/>
</dbReference>
<feature type="region of interest" description="Disordered" evidence="1">
    <location>
        <begin position="22"/>
        <end position="352"/>
    </location>
</feature>
<protein>
    <submittedName>
        <fullName evidence="2">Uncharacterized protein</fullName>
    </submittedName>
</protein>
<feature type="compositionally biased region" description="Gly residues" evidence="1">
    <location>
        <begin position="829"/>
        <end position="849"/>
    </location>
</feature>
<feature type="compositionally biased region" description="Low complexity" evidence="1">
    <location>
        <begin position="313"/>
        <end position="323"/>
    </location>
</feature>
<feature type="compositionally biased region" description="Basic and acidic residues" evidence="1">
    <location>
        <begin position="93"/>
        <end position="132"/>
    </location>
</feature>
<evidence type="ECO:0000313" key="3">
    <source>
        <dbReference type="Proteomes" id="UP001201980"/>
    </source>
</evidence>
<feature type="compositionally biased region" description="Gly residues" evidence="1">
    <location>
        <begin position="731"/>
        <end position="750"/>
    </location>
</feature>
<feature type="compositionally biased region" description="Basic and acidic residues" evidence="1">
    <location>
        <begin position="230"/>
        <end position="299"/>
    </location>
</feature>
<dbReference type="Pfam" id="PF20566">
    <property type="entry name" value="Eap1"/>
    <property type="match status" value="2"/>
</dbReference>
<feature type="compositionally biased region" description="Polar residues" evidence="1">
    <location>
        <begin position="38"/>
        <end position="47"/>
    </location>
</feature>
<proteinExistence type="predicted"/>
<feature type="compositionally biased region" description="Low complexity" evidence="1">
    <location>
        <begin position="79"/>
        <end position="92"/>
    </location>
</feature>
<feature type="region of interest" description="Disordered" evidence="1">
    <location>
        <begin position="674"/>
        <end position="693"/>
    </location>
</feature>
<feature type="compositionally biased region" description="Polar residues" evidence="1">
    <location>
        <begin position="475"/>
        <end position="493"/>
    </location>
</feature>
<feature type="compositionally biased region" description="Basic and acidic residues" evidence="1">
    <location>
        <begin position="341"/>
        <end position="352"/>
    </location>
</feature>
<feature type="compositionally biased region" description="Basic and acidic residues" evidence="1">
    <location>
        <begin position="393"/>
        <end position="403"/>
    </location>
</feature>
<feature type="region of interest" description="Disordered" evidence="1">
    <location>
        <begin position="617"/>
        <end position="668"/>
    </location>
</feature>
<evidence type="ECO:0000313" key="2">
    <source>
        <dbReference type="EMBL" id="KAJ2903596.1"/>
    </source>
</evidence>
<keyword evidence="3" id="KW-1185">Reference proteome</keyword>
<comment type="caution">
    <text evidence="2">The sequence shown here is derived from an EMBL/GenBank/DDBJ whole genome shotgun (WGS) entry which is preliminary data.</text>
</comment>
<sequence length="860" mass="96043">MASIYRYSQEDLEFLRQSPLCVKPQNLPPREEYLGPQQLESSKTGPRTGNDRDRTYLGDTTNRRPGSRPGNSDEIVLGPPRTSFPSTSSFRPKLADGDRPSRDTEGARDRFGGFRAKNADGEGDGERYRDNRNNTLRPRRGDVDQDSDGWTPVTKSRKSFGHDGAERFHGRMGGERNHDRGDRRRDRDDREREGTREGNRERRNFDTYPRDRERDVGDGDTPRRNGLNRARSDNPWHKETNDGISQRDKIEKLKNWRDRGNSDADTFRERDRERGDRERGNDRYGDRRYNRDRDQRQEAEPEWIDAPVTGPTQQSSNQQSMNQADFVEFMKRLKSGGGPRPAKEPKPEKETATLDVELEAEVDEQPLQVLQNEVLEESLPSKTDKFFEKFAVTDKPEFDKEASVSRPKLGGAKPSRFTSFFTTQQQDGPRRQAEPHIPAASAAPPLPPPDAVPASGPLPASSEKDKQDFQVLLQKLQSSSHGTYSPPVTTTLHQPPPVSTPQDLPSLLPQHVSPEPIQHQFGMGRRDEGRPRLQSQPSLMQQEVISPRPIMGMANPAAMRSEQMLQELGNQRHSAQSQGSSRHEPLRNSNAEFLMGLMQSARHAPEPPAREELLARLQQEQHQQHQHQQQQQQQQRQQQLQQRQNRQQQAPQQIPQQIPQQQPQQQQPMMSMLGREPDFLGAGPQRPMGRIHPGFMDEQFHQMDQDRQQPTHILQRPPPPGLEHPTPSWMGPGGPNGPTAGPGGPNGPVGGQISSHQRPMIPPPGLGGQGGNPPRSAPPPGMGPNMFPPSFGGGPGFPDNMVGPPPPRGMQPPPGLYGGPPFGGMPHPGMGGFQGSEGIPFGGPGGPADGRGMLPPFMRR</sequence>
<dbReference type="AlphaFoldDB" id="A0AAD5RV18"/>
<accession>A0AAD5RV18</accession>
<feature type="compositionally biased region" description="Low complexity" evidence="1">
    <location>
        <begin position="618"/>
        <end position="668"/>
    </location>
</feature>
<dbReference type="Proteomes" id="UP001201980">
    <property type="component" value="Unassembled WGS sequence"/>
</dbReference>
<name>A0AAD5RV18_9PEZI</name>
<feature type="compositionally biased region" description="Pro residues" evidence="1">
    <location>
        <begin position="803"/>
        <end position="815"/>
    </location>
</feature>